<evidence type="ECO:0000256" key="1">
    <source>
        <dbReference type="SAM" id="Phobius"/>
    </source>
</evidence>
<organism evidence="2 3">
    <name type="scientific">candidate division WWE3 bacterium RIFOXYA2_FULL_46_9</name>
    <dbReference type="NCBI Taxonomy" id="1802636"/>
    <lineage>
        <taxon>Bacteria</taxon>
        <taxon>Katanobacteria</taxon>
    </lineage>
</organism>
<dbReference type="AlphaFoldDB" id="A0A1F4W0R3"/>
<dbReference type="Proteomes" id="UP000176614">
    <property type="component" value="Unassembled WGS sequence"/>
</dbReference>
<proteinExistence type="predicted"/>
<evidence type="ECO:0000313" key="3">
    <source>
        <dbReference type="Proteomes" id="UP000176614"/>
    </source>
</evidence>
<keyword evidence="1" id="KW-0472">Membrane</keyword>
<protein>
    <submittedName>
        <fullName evidence="2">Uncharacterized protein</fullName>
    </submittedName>
</protein>
<dbReference type="EMBL" id="MEVT01000011">
    <property type="protein sequence ID" value="OGC62940.1"/>
    <property type="molecule type" value="Genomic_DNA"/>
</dbReference>
<keyword evidence="1" id="KW-0812">Transmembrane</keyword>
<gene>
    <name evidence="2" type="ORF">A2264_03615</name>
</gene>
<name>A0A1F4W0R3_UNCKA</name>
<keyword evidence="1" id="KW-1133">Transmembrane helix</keyword>
<evidence type="ECO:0000313" key="2">
    <source>
        <dbReference type="EMBL" id="OGC62940.1"/>
    </source>
</evidence>
<reference evidence="2 3" key="1">
    <citation type="journal article" date="2016" name="Nat. Commun.">
        <title>Thousands of microbial genomes shed light on interconnected biogeochemical processes in an aquifer system.</title>
        <authorList>
            <person name="Anantharaman K."/>
            <person name="Brown C.T."/>
            <person name="Hug L.A."/>
            <person name="Sharon I."/>
            <person name="Castelle C.J."/>
            <person name="Probst A.J."/>
            <person name="Thomas B.C."/>
            <person name="Singh A."/>
            <person name="Wilkins M.J."/>
            <person name="Karaoz U."/>
            <person name="Brodie E.L."/>
            <person name="Williams K.H."/>
            <person name="Hubbard S.S."/>
            <person name="Banfield J.F."/>
        </authorList>
    </citation>
    <scope>NUCLEOTIDE SEQUENCE [LARGE SCALE GENOMIC DNA]</scope>
</reference>
<feature type="transmembrane region" description="Helical" evidence="1">
    <location>
        <begin position="71"/>
        <end position="92"/>
    </location>
</feature>
<comment type="caution">
    <text evidence="2">The sequence shown here is derived from an EMBL/GenBank/DDBJ whole genome shotgun (WGS) entry which is preliminary data.</text>
</comment>
<sequence length="95" mass="10928">MNIYTISVWYLAAFLFAVFSSLLAKVFAARNYRDSCFALLRALNSDSNSNLGQVFLNEYVRFKLTALNMELAAEICLYFVFLGMLLFVIVYLRTL</sequence>
<accession>A0A1F4W0R3</accession>